<proteinExistence type="predicted"/>
<name>A0A816ZSY6_9BILA</name>
<dbReference type="EMBL" id="CAJNRG010017468">
    <property type="protein sequence ID" value="CAF2230295.1"/>
    <property type="molecule type" value="Genomic_DNA"/>
</dbReference>
<organism evidence="1 2">
    <name type="scientific">Rotaria magnacalcarata</name>
    <dbReference type="NCBI Taxonomy" id="392030"/>
    <lineage>
        <taxon>Eukaryota</taxon>
        <taxon>Metazoa</taxon>
        <taxon>Spiralia</taxon>
        <taxon>Gnathifera</taxon>
        <taxon>Rotifera</taxon>
        <taxon>Eurotatoria</taxon>
        <taxon>Bdelloidea</taxon>
        <taxon>Philodinida</taxon>
        <taxon>Philodinidae</taxon>
        <taxon>Rotaria</taxon>
    </lineage>
</organism>
<dbReference type="AlphaFoldDB" id="A0A816ZSY6"/>
<evidence type="ECO:0000313" key="1">
    <source>
        <dbReference type="EMBL" id="CAF2230295.1"/>
    </source>
</evidence>
<sequence length="88" mass="10218">MPRPSQWNASDYQSCSGYYKNLNDSHIFTQEDNLHLDRLSSPKYFLDNGSKVIYLRKQYHMPDLNGSSTTLYFVDINIPLSPKTVQLT</sequence>
<protein>
    <submittedName>
        <fullName evidence="1">Uncharacterized protein</fullName>
    </submittedName>
</protein>
<comment type="caution">
    <text evidence="1">The sequence shown here is derived from an EMBL/GenBank/DDBJ whole genome shotgun (WGS) entry which is preliminary data.</text>
</comment>
<evidence type="ECO:0000313" key="2">
    <source>
        <dbReference type="Proteomes" id="UP000663887"/>
    </source>
</evidence>
<accession>A0A816ZSY6</accession>
<gene>
    <name evidence="1" type="ORF">XDN619_LOCUS34284</name>
</gene>
<reference evidence="1" key="1">
    <citation type="submission" date="2021-02" db="EMBL/GenBank/DDBJ databases">
        <authorList>
            <person name="Nowell W R."/>
        </authorList>
    </citation>
    <scope>NUCLEOTIDE SEQUENCE</scope>
</reference>
<dbReference type="Proteomes" id="UP000663887">
    <property type="component" value="Unassembled WGS sequence"/>
</dbReference>